<dbReference type="RefSeq" id="WP_159298817.1">
    <property type="nucleotide sequence ID" value="NZ_CP047121.1"/>
</dbReference>
<keyword evidence="1" id="KW-1133">Transmembrane helix</keyword>
<dbReference type="AlphaFoldDB" id="A0A6P1ECA4"/>
<feature type="transmembrane region" description="Helical" evidence="1">
    <location>
        <begin position="123"/>
        <end position="143"/>
    </location>
</feature>
<protein>
    <recommendedName>
        <fullName evidence="4">ABC-2 transporter permease</fullName>
    </recommendedName>
</protein>
<evidence type="ECO:0000313" key="3">
    <source>
        <dbReference type="Proteomes" id="UP000465035"/>
    </source>
</evidence>
<dbReference type="GeneID" id="69059501"/>
<feature type="transmembrane region" description="Helical" evidence="1">
    <location>
        <begin position="42"/>
        <end position="61"/>
    </location>
</feature>
<dbReference type="EMBL" id="CP047121">
    <property type="protein sequence ID" value="QHB53235.1"/>
    <property type="molecule type" value="Genomic_DNA"/>
</dbReference>
<keyword evidence="1" id="KW-0472">Membrane</keyword>
<accession>A0A6P1ECA4</accession>
<evidence type="ECO:0008006" key="4">
    <source>
        <dbReference type="Google" id="ProtNLM"/>
    </source>
</evidence>
<dbReference type="Pfam" id="PF13346">
    <property type="entry name" value="ABC2_membrane_5"/>
    <property type="match status" value="1"/>
</dbReference>
<evidence type="ECO:0000256" key="1">
    <source>
        <dbReference type="SAM" id="Phobius"/>
    </source>
</evidence>
<feature type="transmembrane region" description="Helical" evidence="1">
    <location>
        <begin position="150"/>
        <end position="170"/>
    </location>
</feature>
<gene>
    <name evidence="2" type="ORF">GQR93_14085</name>
</gene>
<dbReference type="Proteomes" id="UP000465035">
    <property type="component" value="Chromosome"/>
</dbReference>
<proteinExistence type="predicted"/>
<evidence type="ECO:0000313" key="2">
    <source>
        <dbReference type="EMBL" id="QHB53235.1"/>
    </source>
</evidence>
<dbReference type="InterPro" id="IPR025699">
    <property type="entry name" value="ABC2_memb-like"/>
</dbReference>
<feature type="transmembrane region" description="Helical" evidence="1">
    <location>
        <begin position="182"/>
        <end position="207"/>
    </location>
</feature>
<keyword evidence="1" id="KW-0812">Transmembrane</keyword>
<feature type="transmembrane region" description="Helical" evidence="1">
    <location>
        <begin position="82"/>
        <end position="111"/>
    </location>
</feature>
<reference evidence="2 3" key="1">
    <citation type="submission" date="2019-12" db="EMBL/GenBank/DDBJ databases">
        <title>Lactobacillus hilgardii FLUB.</title>
        <authorList>
            <person name="Gustaw K."/>
        </authorList>
    </citation>
    <scope>NUCLEOTIDE SEQUENCE [LARGE SCALE GENOMIC DNA]</scope>
    <source>
        <strain evidence="2 3">FLUB</strain>
    </source>
</reference>
<organism evidence="2 3">
    <name type="scientific">Lentilactobacillus hilgardii</name>
    <name type="common">Lactobacillus hilgardii</name>
    <dbReference type="NCBI Taxonomy" id="1588"/>
    <lineage>
        <taxon>Bacteria</taxon>
        <taxon>Bacillati</taxon>
        <taxon>Bacillota</taxon>
        <taxon>Bacilli</taxon>
        <taxon>Lactobacillales</taxon>
        <taxon>Lactobacillaceae</taxon>
        <taxon>Lentilactobacillus</taxon>
    </lineage>
</organism>
<sequence>MNGLILKDVYSLEKLWFKKSYILAALILLVGSTIWLKESGSIISVIFLSMLLLNSLQTLFLDDSHSNWLLFLKTLNIPLSKVILSRYTIAFIISLIATIITFATALISRLFSSVMTITQLFEFSLIVLVISVIYIFFLIPFIYLFNQNGLIIGFLTIIALTFGIFKLFSIDALTVSIVNTSGYIIFLIVLGVIILDFSVSYAISFLIMKKKSFNG</sequence>
<name>A0A6P1ECA4_LENHI</name>
<feature type="transmembrane region" description="Helical" evidence="1">
    <location>
        <begin position="20"/>
        <end position="36"/>
    </location>
</feature>